<evidence type="ECO:0000313" key="2">
    <source>
        <dbReference type="EMBL" id="AFK57355.1"/>
    </source>
</evidence>
<evidence type="ECO:0000313" key="3">
    <source>
        <dbReference type="Proteomes" id="UP000005258"/>
    </source>
</evidence>
<dbReference type="KEGG" id="tmo:TMO_c0745"/>
<dbReference type="HOGENOM" id="CLU_057499_0_0_5"/>
<geneLocation type="plasmid" evidence="2 3">
    <name>pTM3</name>
</geneLocation>
<keyword evidence="2" id="KW-0614">Plasmid</keyword>
<keyword evidence="1" id="KW-0812">Transmembrane</keyword>
<feature type="transmembrane region" description="Helical" evidence="1">
    <location>
        <begin position="12"/>
        <end position="32"/>
    </location>
</feature>
<name>I3TX67_TISMK</name>
<feature type="transmembrane region" description="Helical" evidence="1">
    <location>
        <begin position="103"/>
        <end position="120"/>
    </location>
</feature>
<sequence length="376" mass="40131">MSGTRLDTAFGPIVFFAFVIAGAGFIMAAKLMGLPAGVVTGVPVVLMLCYAAALLGFRRLRLRADQNGDNLYYMGFLYTLVSLGASLYQFSADGAADEIVRNFGIAIASTITGVALRVMFNQMRVDPIEVEHTARIELADAARKLRRELDRTVLELSHFRRATEQVMGEGFEEILNTTRTVSERLLAEVETAVQKAVQPIEAVSQSSSATLDGLTTRVSASLGDVTRRLAEDTDGLAASAGRVTSSLGETAERLRAMQTPEQLIRIQLQPTVDALAGAAAGFERASHGNTEALIRAIGEVERAARAREAAGDEVLGETRDGLRRLAEAMERAEAGNRRIAEALAALAARDHVQAVPVASAETFQTADDARPVGQGG</sequence>
<dbReference type="RefSeq" id="WP_014748344.1">
    <property type="nucleotide sequence ID" value="NC_017958.1"/>
</dbReference>
<feature type="transmembrane region" description="Helical" evidence="1">
    <location>
        <begin position="38"/>
        <end position="58"/>
    </location>
</feature>
<protein>
    <submittedName>
        <fullName evidence="2">Uncharacterized protein</fullName>
    </submittedName>
</protein>
<dbReference type="AlphaFoldDB" id="I3TX67"/>
<accession>I3TX67</accession>
<organism evidence="2 3">
    <name type="scientific">Tistrella mobilis (strain KA081020-065)</name>
    <dbReference type="NCBI Taxonomy" id="1110502"/>
    <lineage>
        <taxon>Bacteria</taxon>
        <taxon>Pseudomonadati</taxon>
        <taxon>Pseudomonadota</taxon>
        <taxon>Alphaproteobacteria</taxon>
        <taxon>Geminicoccales</taxon>
        <taxon>Geminicoccaceae</taxon>
        <taxon>Tistrella</taxon>
    </lineage>
</organism>
<reference evidence="2 3" key="1">
    <citation type="journal article" date="2012" name="J. Am. Chem. Soc.">
        <title>Bacterial biosynthesis and maturation of the didemnin anti-cancer agents.</title>
        <authorList>
            <person name="Xu Y."/>
            <person name="Kersten R.D."/>
            <person name="Nam S.J."/>
            <person name="Lu L."/>
            <person name="Al-Suwailem A.M."/>
            <person name="Zheng H."/>
            <person name="Fenical W."/>
            <person name="Dorrestein P.C."/>
            <person name="Moore B.S."/>
            <person name="Qian P.Y."/>
        </authorList>
    </citation>
    <scope>NUCLEOTIDE SEQUENCE [LARGE SCALE GENOMIC DNA]</scope>
    <source>
        <strain evidence="2 3">KA081020-065</strain>
    </source>
</reference>
<keyword evidence="1" id="KW-0472">Membrane</keyword>
<keyword evidence="3" id="KW-1185">Reference proteome</keyword>
<dbReference type="Proteomes" id="UP000005258">
    <property type="component" value="Plasmid pTM3"/>
</dbReference>
<dbReference type="EMBL" id="CP003239">
    <property type="protein sequence ID" value="AFK57355.1"/>
    <property type="molecule type" value="Genomic_DNA"/>
</dbReference>
<gene>
    <name evidence="2" type="ordered locus">TMO_c0745</name>
</gene>
<feature type="transmembrane region" description="Helical" evidence="1">
    <location>
        <begin position="70"/>
        <end position="91"/>
    </location>
</feature>
<evidence type="ECO:0000256" key="1">
    <source>
        <dbReference type="SAM" id="Phobius"/>
    </source>
</evidence>
<keyword evidence="1" id="KW-1133">Transmembrane helix</keyword>
<proteinExistence type="predicted"/>